<dbReference type="STRING" id="151549.A0A4C1SXT4"/>
<evidence type="ECO:0000256" key="1">
    <source>
        <dbReference type="ARBA" id="ARBA00004496"/>
    </source>
</evidence>
<feature type="domain" description="Rab3GAP catalytic subunit conserved" evidence="7">
    <location>
        <begin position="117"/>
        <end position="258"/>
    </location>
</feature>
<reference evidence="8 9" key="1">
    <citation type="journal article" date="2019" name="Commun. Biol.">
        <title>The bagworm genome reveals a unique fibroin gene that provides high tensile strength.</title>
        <authorList>
            <person name="Kono N."/>
            <person name="Nakamura H."/>
            <person name="Ohtoshi R."/>
            <person name="Tomita M."/>
            <person name="Numata K."/>
            <person name="Arakawa K."/>
        </authorList>
    </citation>
    <scope>NUCLEOTIDE SEQUENCE [LARGE SCALE GENOMIC DNA]</scope>
</reference>
<keyword evidence="4" id="KW-0343">GTPase activation</keyword>
<dbReference type="PANTHER" id="PTHR21422:SF9">
    <property type="entry name" value="RAB3 GTPASE-ACTIVATING PROTEIN CATALYTIC SUBUNIT"/>
    <property type="match status" value="1"/>
</dbReference>
<feature type="region of interest" description="Disordered" evidence="6">
    <location>
        <begin position="400"/>
        <end position="424"/>
    </location>
</feature>
<dbReference type="Proteomes" id="UP000299102">
    <property type="component" value="Unassembled WGS sequence"/>
</dbReference>
<dbReference type="OrthoDB" id="17346at2759"/>
<dbReference type="InterPro" id="IPR026147">
    <property type="entry name" value="Rab3GAP1_conserved"/>
</dbReference>
<keyword evidence="5" id="KW-0963">Cytoplasm</keyword>
<evidence type="ECO:0000256" key="2">
    <source>
        <dbReference type="ARBA" id="ARBA00008856"/>
    </source>
</evidence>
<comment type="subcellular location">
    <subcellularLocation>
        <location evidence="1">Cytoplasm</location>
    </subcellularLocation>
</comment>
<gene>
    <name evidence="8" type="primary">Rab3gap1</name>
    <name evidence="8" type="ORF">EVAR_3248_1</name>
</gene>
<dbReference type="Pfam" id="PF13890">
    <property type="entry name" value="Rab3-GTPase_cat"/>
    <property type="match status" value="1"/>
</dbReference>
<organism evidence="8 9">
    <name type="scientific">Eumeta variegata</name>
    <name type="common">Bagworm moth</name>
    <name type="synonym">Eumeta japonica</name>
    <dbReference type="NCBI Taxonomy" id="151549"/>
    <lineage>
        <taxon>Eukaryota</taxon>
        <taxon>Metazoa</taxon>
        <taxon>Ecdysozoa</taxon>
        <taxon>Arthropoda</taxon>
        <taxon>Hexapoda</taxon>
        <taxon>Insecta</taxon>
        <taxon>Pterygota</taxon>
        <taxon>Neoptera</taxon>
        <taxon>Endopterygota</taxon>
        <taxon>Lepidoptera</taxon>
        <taxon>Glossata</taxon>
        <taxon>Ditrysia</taxon>
        <taxon>Tineoidea</taxon>
        <taxon>Psychidae</taxon>
        <taxon>Oiketicinae</taxon>
        <taxon>Eumeta</taxon>
    </lineage>
</organism>
<protein>
    <recommendedName>
        <fullName evidence="3">Rab3 GTPase-activating protein catalytic subunit</fullName>
    </recommendedName>
</protein>
<evidence type="ECO:0000256" key="4">
    <source>
        <dbReference type="ARBA" id="ARBA00022468"/>
    </source>
</evidence>
<evidence type="ECO:0000256" key="6">
    <source>
        <dbReference type="SAM" id="MobiDB-lite"/>
    </source>
</evidence>
<proteinExistence type="inferred from homology"/>
<dbReference type="GO" id="GO:0005737">
    <property type="term" value="C:cytoplasm"/>
    <property type="evidence" value="ECO:0007669"/>
    <property type="project" value="UniProtKB-SubCell"/>
</dbReference>
<accession>A0A4C1SXT4</accession>
<name>A0A4C1SXT4_EUMVA</name>
<comment type="caution">
    <text evidence="8">The sequence shown here is derived from an EMBL/GenBank/DDBJ whole genome shotgun (WGS) entry which is preliminary data.</text>
</comment>
<sequence>MSRSGPALSRSVRVVVYRGTAQGPYRSDEMLCRRNLARSRTVKECRLGESRGSVADGTPNARTCLLHQKLQLLNCCIRRAGEAAAAAVADTPNSSEDEFYDCSDGESGDEQPLWDRPLGRLCRLGDATLRNGAPLFVPKTQDPAPKTEDQLEEDADLMVRLGDDARASELRARMMSASLLSDMEAFKAANPGSELVDFVRWYSPRDWRPDDGGTLGDRMLLPGNPWVEAWSVARPVPAARQRRLFDETRVAEQALHYLRSRTVAAVAALLLPGVLRAGAECATEYGATPSGTNVSGYDQKRVFEVAARELLEAEVQVCRTRCERLVLGSSGEDEVLDAAGRARLLSAAGGTLPTPVRREFSLRGRDRHAPQILRAVLTGDMLLVGAFTERTVLLYTYEKDRERERERKRERERERESERRAEPG</sequence>
<comment type="similarity">
    <text evidence="2">Belongs to the Rab3-GAP catalytic subunit family.</text>
</comment>
<dbReference type="EMBL" id="BGZK01000020">
    <property type="protein sequence ID" value="GBP05988.1"/>
    <property type="molecule type" value="Genomic_DNA"/>
</dbReference>
<dbReference type="GO" id="GO:0005096">
    <property type="term" value="F:GTPase activator activity"/>
    <property type="evidence" value="ECO:0007669"/>
    <property type="project" value="UniProtKB-KW"/>
</dbReference>
<evidence type="ECO:0000256" key="5">
    <source>
        <dbReference type="ARBA" id="ARBA00022490"/>
    </source>
</evidence>
<dbReference type="InterPro" id="IPR045700">
    <property type="entry name" value="Rab3GAP1"/>
</dbReference>
<evidence type="ECO:0000259" key="7">
    <source>
        <dbReference type="Pfam" id="PF13890"/>
    </source>
</evidence>
<keyword evidence="9" id="KW-1185">Reference proteome</keyword>
<evidence type="ECO:0000313" key="8">
    <source>
        <dbReference type="EMBL" id="GBP05988.1"/>
    </source>
</evidence>
<evidence type="ECO:0000313" key="9">
    <source>
        <dbReference type="Proteomes" id="UP000299102"/>
    </source>
</evidence>
<dbReference type="AlphaFoldDB" id="A0A4C1SXT4"/>
<dbReference type="PANTHER" id="PTHR21422">
    <property type="entry name" value="RAB3 GTPASE-ACTIVATING PROTEIN CATALYTIC SUBUNIT"/>
    <property type="match status" value="1"/>
</dbReference>
<evidence type="ECO:0000256" key="3">
    <source>
        <dbReference type="ARBA" id="ARBA00015817"/>
    </source>
</evidence>